<organism evidence="4 5">
    <name type="scientific">Putridiphycobacter roseus</name>
    <dbReference type="NCBI Taxonomy" id="2219161"/>
    <lineage>
        <taxon>Bacteria</taxon>
        <taxon>Pseudomonadati</taxon>
        <taxon>Bacteroidota</taxon>
        <taxon>Flavobacteriia</taxon>
        <taxon>Flavobacteriales</taxon>
        <taxon>Crocinitomicaceae</taxon>
        <taxon>Putridiphycobacter</taxon>
    </lineage>
</organism>
<evidence type="ECO:0000259" key="2">
    <source>
        <dbReference type="Pfam" id="PF01370"/>
    </source>
</evidence>
<dbReference type="NCBIfam" id="TIGR01777">
    <property type="entry name" value="yfcH"/>
    <property type="match status" value="1"/>
</dbReference>
<gene>
    <name evidence="4" type="ORF">DNU06_16720</name>
</gene>
<dbReference type="InterPro" id="IPR036291">
    <property type="entry name" value="NAD(P)-bd_dom_sf"/>
</dbReference>
<feature type="domain" description="NAD-dependent epimerase/dehydratase" evidence="2">
    <location>
        <begin position="3"/>
        <end position="224"/>
    </location>
</feature>
<dbReference type="EMBL" id="QKSB01000019">
    <property type="protein sequence ID" value="PZE15688.1"/>
    <property type="molecule type" value="Genomic_DNA"/>
</dbReference>
<dbReference type="RefSeq" id="WP_111064654.1">
    <property type="nucleotide sequence ID" value="NZ_JBHUCU010000004.1"/>
</dbReference>
<dbReference type="Gene3D" id="3.40.50.720">
    <property type="entry name" value="NAD(P)-binding Rossmann-like Domain"/>
    <property type="match status" value="1"/>
</dbReference>
<comment type="caution">
    <text evidence="4">The sequence shown here is derived from an EMBL/GenBank/DDBJ whole genome shotgun (WGS) entry which is preliminary data.</text>
</comment>
<name>A0A2W1NLT4_9FLAO</name>
<evidence type="ECO:0000313" key="4">
    <source>
        <dbReference type="EMBL" id="PZE15688.1"/>
    </source>
</evidence>
<protein>
    <submittedName>
        <fullName evidence="4">TIGR01777 family protein</fullName>
    </submittedName>
</protein>
<dbReference type="Pfam" id="PF01370">
    <property type="entry name" value="Epimerase"/>
    <property type="match status" value="1"/>
</dbReference>
<dbReference type="AlphaFoldDB" id="A0A2W1NLT4"/>
<dbReference type="Pfam" id="PF08338">
    <property type="entry name" value="DUF1731"/>
    <property type="match status" value="1"/>
</dbReference>
<feature type="domain" description="DUF1731" evidence="3">
    <location>
        <begin position="251"/>
        <end position="297"/>
    </location>
</feature>
<evidence type="ECO:0000256" key="1">
    <source>
        <dbReference type="ARBA" id="ARBA00009353"/>
    </source>
</evidence>
<reference evidence="4 5" key="1">
    <citation type="submission" date="2018-06" db="EMBL/GenBank/DDBJ databases">
        <title>The draft genome sequence of Crocinitomix sp. SM1701.</title>
        <authorList>
            <person name="Zhang X."/>
        </authorList>
    </citation>
    <scope>NUCLEOTIDE SEQUENCE [LARGE SCALE GENOMIC DNA]</scope>
    <source>
        <strain evidence="4 5">SM1701</strain>
    </source>
</reference>
<sequence>MNVLIAGGTGLVGSRLTEMLIKKGYTVHILTRKKLQNSISIKYFQWVIGKSIEEGAFENLSGIINLTGEGIADGRWTNSQKERIMNSRTQSADFLGTGLKDAKISVPVYISASGINYYANSKTKKYIEVDPAGNGFVQAVCVQWEKHAFDLQPVANRVVVLRTGLVLASQKSFLQKFTFSTKFMVGAVFGDGKQFISWIHIDDLCRYYIKSLEDTDITGAYNAGVCEDENQNSFLKTFKNVYNTNFIPFKIPKFVSKLIFGEMAILLNGGVAVSHQKMLETGFELNYPSLKTALEDLKNKT</sequence>
<dbReference type="OrthoDB" id="9801773at2"/>
<dbReference type="InterPro" id="IPR001509">
    <property type="entry name" value="Epimerase_deHydtase"/>
</dbReference>
<dbReference type="InterPro" id="IPR013549">
    <property type="entry name" value="DUF1731"/>
</dbReference>
<accession>A0A2W1NLT4</accession>
<dbReference type="InterPro" id="IPR010099">
    <property type="entry name" value="SDR39U1"/>
</dbReference>
<dbReference type="Proteomes" id="UP000249248">
    <property type="component" value="Unassembled WGS sequence"/>
</dbReference>
<evidence type="ECO:0000259" key="3">
    <source>
        <dbReference type="Pfam" id="PF08338"/>
    </source>
</evidence>
<dbReference type="PANTHER" id="PTHR11092">
    <property type="entry name" value="SUGAR NUCLEOTIDE EPIMERASE RELATED"/>
    <property type="match status" value="1"/>
</dbReference>
<dbReference type="SUPFAM" id="SSF51735">
    <property type="entry name" value="NAD(P)-binding Rossmann-fold domains"/>
    <property type="match status" value="1"/>
</dbReference>
<evidence type="ECO:0000313" key="5">
    <source>
        <dbReference type="Proteomes" id="UP000249248"/>
    </source>
</evidence>
<dbReference type="PANTHER" id="PTHR11092:SF0">
    <property type="entry name" value="EPIMERASE FAMILY PROTEIN SDR39U1"/>
    <property type="match status" value="1"/>
</dbReference>
<proteinExistence type="inferred from homology"/>
<keyword evidence="5" id="KW-1185">Reference proteome</keyword>
<comment type="similarity">
    <text evidence="1">Belongs to the NAD(P)-dependent epimerase/dehydratase family. SDR39U1 subfamily.</text>
</comment>